<proteinExistence type="predicted"/>
<evidence type="ECO:0000256" key="1">
    <source>
        <dbReference type="SAM" id="MobiDB-lite"/>
    </source>
</evidence>
<feature type="region of interest" description="Disordered" evidence="1">
    <location>
        <begin position="295"/>
        <end position="328"/>
    </location>
</feature>
<dbReference type="GO" id="GO:0006508">
    <property type="term" value="P:proteolysis"/>
    <property type="evidence" value="ECO:0007669"/>
    <property type="project" value="InterPro"/>
</dbReference>
<reference evidence="6" key="1">
    <citation type="submission" date="2020-06" db="EMBL/GenBank/DDBJ databases">
        <title>A chromosome-scale genome assembly of Talaromyces rugulosus W13939.</title>
        <authorList>
            <person name="Wang B."/>
            <person name="Guo L."/>
            <person name="Ye K."/>
            <person name="Wang L."/>
        </authorList>
    </citation>
    <scope>NUCLEOTIDE SEQUENCE [LARGE SCALE GENOMIC DNA]</scope>
    <source>
        <strain evidence="6">W13939</strain>
    </source>
</reference>
<feature type="signal peptide" evidence="2">
    <location>
        <begin position="1"/>
        <end position="22"/>
    </location>
</feature>
<feature type="domain" description="CPAF-like PDZ" evidence="4">
    <location>
        <begin position="148"/>
        <end position="269"/>
    </location>
</feature>
<dbReference type="SUPFAM" id="SSF52096">
    <property type="entry name" value="ClpP/crotonase"/>
    <property type="match status" value="1"/>
</dbReference>
<dbReference type="AlphaFoldDB" id="A0A7H8QXX4"/>
<evidence type="ECO:0000313" key="6">
    <source>
        <dbReference type="Proteomes" id="UP000509510"/>
    </source>
</evidence>
<dbReference type="PANTHER" id="PTHR37049">
    <property type="entry name" value="PEPTIDASE S41 FAMILY PROTEIN"/>
    <property type="match status" value="1"/>
</dbReference>
<feature type="chain" id="PRO_5029018135" evidence="2">
    <location>
        <begin position="23"/>
        <end position="732"/>
    </location>
</feature>
<evidence type="ECO:0000259" key="3">
    <source>
        <dbReference type="Pfam" id="PF03572"/>
    </source>
</evidence>
<dbReference type="InterPro" id="IPR029045">
    <property type="entry name" value="ClpP/crotonase-like_dom_sf"/>
</dbReference>
<dbReference type="PANTHER" id="PTHR37049:SF4">
    <property type="entry name" value="RHODANESE DOMAIN-CONTAINING PROTEIN"/>
    <property type="match status" value="1"/>
</dbReference>
<evidence type="ECO:0000259" key="4">
    <source>
        <dbReference type="Pfam" id="PF23658"/>
    </source>
</evidence>
<organism evidence="5 6">
    <name type="scientific">Talaromyces rugulosus</name>
    <name type="common">Penicillium rugulosum</name>
    <dbReference type="NCBI Taxonomy" id="121627"/>
    <lineage>
        <taxon>Eukaryota</taxon>
        <taxon>Fungi</taxon>
        <taxon>Dikarya</taxon>
        <taxon>Ascomycota</taxon>
        <taxon>Pezizomycotina</taxon>
        <taxon>Eurotiomycetes</taxon>
        <taxon>Eurotiomycetidae</taxon>
        <taxon>Eurotiales</taxon>
        <taxon>Trichocomaceae</taxon>
        <taxon>Talaromyces</taxon>
        <taxon>Talaromyces sect. Islandici</taxon>
    </lineage>
</organism>
<accession>A0A7H8QXX4</accession>
<feature type="compositionally biased region" description="Low complexity" evidence="1">
    <location>
        <begin position="295"/>
        <end position="321"/>
    </location>
</feature>
<dbReference type="InterPro" id="IPR056186">
    <property type="entry name" value="PDZ_CPAF-rel"/>
</dbReference>
<dbReference type="RefSeq" id="XP_035343781.1">
    <property type="nucleotide sequence ID" value="XM_035487888.1"/>
</dbReference>
<protein>
    <submittedName>
        <fullName evidence="5">Uncharacterized protein</fullName>
    </submittedName>
</protein>
<evidence type="ECO:0000256" key="2">
    <source>
        <dbReference type="SAM" id="SignalP"/>
    </source>
</evidence>
<sequence length="732" mass="77381">MHSNIQTIASGLVAILATGALGKEPCAEITELSQQNSGSGSPTLVSPQLAAECLMSMPFESDKAVAFIDEFAKYLEFQSDLELLAKPPASYLSSRVNLRAGIQGIRGAATESFYSSQYEFDADILDLLNLANDGHLGVKLCSLKAFTFEAPHSVLASISTDGVTSPQLYLLQDALLLATGVENVSPVAYINGVGAVAALESMSWSQNFQDPDARFNQMVRNLPVDGSGANVSSMFTLDNVWRAVDSYSLTFANRTTASYDVVAVVADGFNFTSGSKLYEGLCGTAVAAAAAATQAPEKQSPSPTTTPSPSSSVVVTPSSTFTPPPKSYPVPVMREEHNLVVGYYPEEPGLEDVAVLGVPTFETESDTMVRFAELANYFVGNATKDGKTKIIIDVQNNGGGSVDSGFALFSIFFPNETLYSATRFRAHDAMNFMGTIFNAGNNSDNATIEASGLTANSQIKPDQKSNFKDWTELFGPYKAGGIPSSAIVAEFNFADEANPIYNPINTDGLGGDLDATTPPFAPENIIVLTDGRCSSTCTIFTDHMVSKGANTVALGGRPRPGPMQAIGGIKGSQVLELDQISTYSSIAFNYLNQSIAAGKPILSEADITRFAEVMPIPLEDFPLRFAGGSINYRNTYTKDNDQIPTQFIYEAATCHLFYTVETVVSPAASWALAANAIWGYGSCVGGVQLDTSIGTQSSDDSTGSVDSDSDSVSSPGTHKALGLLLALGSGLT</sequence>
<dbReference type="Proteomes" id="UP000509510">
    <property type="component" value="Chromosome II"/>
</dbReference>
<evidence type="ECO:0000313" key="5">
    <source>
        <dbReference type="EMBL" id="QKX57603.1"/>
    </source>
</evidence>
<dbReference type="Pfam" id="PF03572">
    <property type="entry name" value="Peptidase_S41"/>
    <property type="match status" value="1"/>
</dbReference>
<keyword evidence="6" id="KW-1185">Reference proteome</keyword>
<feature type="domain" description="Tail specific protease" evidence="3">
    <location>
        <begin position="353"/>
        <end position="547"/>
    </location>
</feature>
<keyword evidence="2" id="KW-0732">Signal</keyword>
<name>A0A7H8QXX4_TALRU</name>
<dbReference type="InterPro" id="IPR052766">
    <property type="entry name" value="S41A_metabolite_peptidase"/>
</dbReference>
<dbReference type="KEGG" id="trg:TRUGW13939_04721"/>
<gene>
    <name evidence="5" type="ORF">TRUGW13939_04721</name>
</gene>
<dbReference type="OrthoDB" id="27214at2759"/>
<feature type="region of interest" description="Disordered" evidence="1">
    <location>
        <begin position="694"/>
        <end position="716"/>
    </location>
</feature>
<dbReference type="EMBL" id="CP055899">
    <property type="protein sequence ID" value="QKX57603.1"/>
    <property type="molecule type" value="Genomic_DNA"/>
</dbReference>
<dbReference type="Gene3D" id="3.90.226.10">
    <property type="entry name" value="2-enoyl-CoA Hydratase, Chain A, domain 1"/>
    <property type="match status" value="1"/>
</dbReference>
<dbReference type="GeneID" id="55992221"/>
<dbReference type="GO" id="GO:0008236">
    <property type="term" value="F:serine-type peptidase activity"/>
    <property type="evidence" value="ECO:0007669"/>
    <property type="project" value="InterPro"/>
</dbReference>
<dbReference type="Pfam" id="PF23658">
    <property type="entry name" value="PDZ_CPAF_rel"/>
    <property type="match status" value="1"/>
</dbReference>
<dbReference type="InterPro" id="IPR005151">
    <property type="entry name" value="Tail-specific_protease"/>
</dbReference>